<protein>
    <submittedName>
        <fullName evidence="2">Uncharacterized protein</fullName>
    </submittedName>
</protein>
<evidence type="ECO:0000256" key="1">
    <source>
        <dbReference type="SAM" id="MobiDB-lite"/>
    </source>
</evidence>
<dbReference type="Proteomes" id="UP001054902">
    <property type="component" value="Unassembled WGS sequence"/>
</dbReference>
<name>A0AAD3CUT4_9STRA</name>
<evidence type="ECO:0000313" key="2">
    <source>
        <dbReference type="EMBL" id="GFH52632.1"/>
    </source>
</evidence>
<feature type="region of interest" description="Disordered" evidence="1">
    <location>
        <begin position="73"/>
        <end position="195"/>
    </location>
</feature>
<comment type="caution">
    <text evidence="2">The sequence shown here is derived from an EMBL/GenBank/DDBJ whole genome shotgun (WGS) entry which is preliminary data.</text>
</comment>
<gene>
    <name evidence="2" type="ORF">CTEN210_09108</name>
</gene>
<reference evidence="2 3" key="1">
    <citation type="journal article" date="2021" name="Sci. Rep.">
        <title>The genome of the diatom Chaetoceros tenuissimus carries an ancient integrated fragment of an extant virus.</title>
        <authorList>
            <person name="Hongo Y."/>
            <person name="Kimura K."/>
            <person name="Takaki Y."/>
            <person name="Yoshida Y."/>
            <person name="Baba S."/>
            <person name="Kobayashi G."/>
            <person name="Nagasaki K."/>
            <person name="Hano T."/>
            <person name="Tomaru Y."/>
        </authorList>
    </citation>
    <scope>NUCLEOTIDE SEQUENCE [LARGE SCALE GENOMIC DNA]</scope>
    <source>
        <strain evidence="2 3">NIES-3715</strain>
    </source>
</reference>
<sequence>MIFQKKKQLLRRNVKILKHHEKFSRGQQYNFTSNPHRKKNDVDNDLINYEDFANTLVHNPTIAPIEKCGDLGDTFSGKSTSENSESKVDGIGQSQEDNCDHFSSNSLEDLPPLTSDDEKYLNYAPSDDEGEASTIGEVEIDRKLATLGQKSVSKPPKLMNIDSNSANVTQETTPDRKKKKKKKRTRNRGLKQKQP</sequence>
<keyword evidence="3" id="KW-1185">Reference proteome</keyword>
<evidence type="ECO:0000313" key="3">
    <source>
        <dbReference type="Proteomes" id="UP001054902"/>
    </source>
</evidence>
<dbReference type="AlphaFoldDB" id="A0AAD3CUT4"/>
<proteinExistence type="predicted"/>
<feature type="compositionally biased region" description="Polar residues" evidence="1">
    <location>
        <begin position="92"/>
        <end position="107"/>
    </location>
</feature>
<feature type="compositionally biased region" description="Basic residues" evidence="1">
    <location>
        <begin position="176"/>
        <end position="195"/>
    </location>
</feature>
<feature type="compositionally biased region" description="Polar residues" evidence="1">
    <location>
        <begin position="161"/>
        <end position="172"/>
    </location>
</feature>
<accession>A0AAD3CUT4</accession>
<organism evidence="2 3">
    <name type="scientific">Chaetoceros tenuissimus</name>
    <dbReference type="NCBI Taxonomy" id="426638"/>
    <lineage>
        <taxon>Eukaryota</taxon>
        <taxon>Sar</taxon>
        <taxon>Stramenopiles</taxon>
        <taxon>Ochrophyta</taxon>
        <taxon>Bacillariophyta</taxon>
        <taxon>Coscinodiscophyceae</taxon>
        <taxon>Chaetocerotophycidae</taxon>
        <taxon>Chaetocerotales</taxon>
        <taxon>Chaetocerotaceae</taxon>
        <taxon>Chaetoceros</taxon>
    </lineage>
</organism>
<dbReference type="EMBL" id="BLLK01000045">
    <property type="protein sequence ID" value="GFH52632.1"/>
    <property type="molecule type" value="Genomic_DNA"/>
</dbReference>